<feature type="domain" description="T6SS Phospholipase effector Tle1-like catalytic" evidence="1">
    <location>
        <begin position="131"/>
        <end position="298"/>
    </location>
</feature>
<dbReference type="PANTHER" id="PTHR33840:SF1">
    <property type="entry name" value="TLE1 PHOSPHOLIPASE DOMAIN-CONTAINING PROTEIN"/>
    <property type="match status" value="1"/>
</dbReference>
<protein>
    <submittedName>
        <fullName evidence="2">Conserved hypothethical protein, aromatic compound dioxygenase domain</fullName>
    </submittedName>
</protein>
<dbReference type="EMBL" id="OFTH01000047">
    <property type="protein sequence ID" value="SOZ72991.1"/>
    <property type="molecule type" value="Genomic_DNA"/>
</dbReference>
<proteinExistence type="predicted"/>
<evidence type="ECO:0000313" key="2">
    <source>
        <dbReference type="EMBL" id="SOZ72991.1"/>
    </source>
</evidence>
<dbReference type="RefSeq" id="WP_116331803.1">
    <property type="nucleotide sequence ID" value="NZ_LT992560.1"/>
</dbReference>
<gene>
    <name evidence="2" type="ORF">CBM2613_B50133</name>
</gene>
<dbReference type="Proteomes" id="UP000256952">
    <property type="component" value="Chromosome CBM2613_b"/>
</dbReference>
<dbReference type="InterPro" id="IPR018712">
    <property type="entry name" value="Tle1-like_cat"/>
</dbReference>
<evidence type="ECO:0000259" key="1">
    <source>
        <dbReference type="Pfam" id="PF09994"/>
    </source>
</evidence>
<reference evidence="2" key="1">
    <citation type="submission" date="2018-01" db="EMBL/GenBank/DDBJ databases">
        <authorList>
            <person name="Clerissi C."/>
        </authorList>
    </citation>
    <scope>NUCLEOTIDE SEQUENCE</scope>
    <source>
        <strain evidence="2">Cupriavidus taiwanensis STM 8556</strain>
    </source>
</reference>
<accession>A0A375ECA1</accession>
<comment type="caution">
    <text evidence="2">The sequence shown here is derived from an EMBL/GenBank/DDBJ whole genome shotgun (WGS) entry which is preliminary data.</text>
</comment>
<dbReference type="AlphaFoldDB" id="A0A375ECA1"/>
<dbReference type="Pfam" id="PF09994">
    <property type="entry name" value="T6SS_Tle1-like_cat"/>
    <property type="match status" value="2"/>
</dbReference>
<feature type="domain" description="T6SS Phospholipase effector Tle1-like catalytic" evidence="1">
    <location>
        <begin position="306"/>
        <end position="420"/>
    </location>
</feature>
<keyword evidence="2" id="KW-0560">Oxidoreductase</keyword>
<dbReference type="GO" id="GO:0051213">
    <property type="term" value="F:dioxygenase activity"/>
    <property type="evidence" value="ECO:0007669"/>
    <property type="project" value="UniProtKB-KW"/>
</dbReference>
<keyword evidence="2" id="KW-0223">Dioxygenase</keyword>
<name>A0A375ECA1_9BURK</name>
<sequence length="708" mass="78317">MSAFQSGWYELSFNATTRDVRCGYFKTATTMTAECLVESSGRQTLLWLDSSGLNGKGRPAAWSPLFRRLASASTADWWNEPPGGAAFQPLLPIAGSRATRTPTPREFCERAGAAAANDNVISCAREIHIGLFFDGTNNNMVRDMPTKSHSNIVTLFNAHIDDRVEGFRYYMPGVGTKFPEIGENSESSEGKAFASGGEARIHWAMLQVFNAVHVSLLKRNLLNDSEMKALATNVVNGLATEWRLGDGKMVGIFHGLQSRLLKALEGKRPRISAIRLSVFGFSRGAAEARTFCQWIRKATGMKVGNATLDLRFLGIFDTVASVGVADSMPIAKGLMDWADGTMDIEKVGKVVHYVAAHEIRQSFPLSTVRIGAKAYPPNTKEFIYPGAHSDLGGGYGPGDQGKSVSGRSALLSQIALNDMYFEARNAGVKLLPKDKMLPESRADFDIAPELENAFNAYCDWTKLTERESVVAGNGPPCENRMQYHMQLYWRWRAHVSPDSKFKSLSSYRNSSAQDKTDLWESELDWRKDVARAREASRPRRVFNPRIGYVDLPPPADAVQRQIVAEVNAASRVPAAVNEFFDRFVHDSHGGFWLLGPITRDDRAVFIAEVRKKKAMYDKLMESAEKSGNPGYANNMRRRALAYELNAFERRVLEANKKNPGGVPLMTDADAADLRAIAGTSTEAVLAVMGTATRREPKGHGRYRRVFDS</sequence>
<organism evidence="2">
    <name type="scientific">Cupriavidus taiwanensis</name>
    <dbReference type="NCBI Taxonomy" id="164546"/>
    <lineage>
        <taxon>Bacteria</taxon>
        <taxon>Pseudomonadati</taxon>
        <taxon>Pseudomonadota</taxon>
        <taxon>Betaproteobacteria</taxon>
        <taxon>Burkholderiales</taxon>
        <taxon>Burkholderiaceae</taxon>
        <taxon>Cupriavidus</taxon>
    </lineage>
</organism>
<dbReference type="PANTHER" id="PTHR33840">
    <property type="match status" value="1"/>
</dbReference>